<protein>
    <submittedName>
        <fullName evidence="1">Uncharacterized protein</fullName>
    </submittedName>
</protein>
<dbReference type="AlphaFoldDB" id="A0AAU7Y4H8"/>
<dbReference type="RefSeq" id="WP_350447619.1">
    <property type="nucleotide sequence ID" value="NZ_CP158373.1"/>
</dbReference>
<name>A0AAU7Y4H8_9PSED</name>
<dbReference type="EMBL" id="CP158373">
    <property type="protein sequence ID" value="XBY64830.1"/>
    <property type="molecule type" value="Genomic_DNA"/>
</dbReference>
<gene>
    <name evidence="1" type="ORF">ABS648_03425</name>
</gene>
<sequence length="122" mass="13158">MTDLSVAFPERISGLVNGRRVEIHPVRLGQLEAFGQSVQPLLTLLQSFSDVQSLGQYAEQHASSLRKALRLTTSLNRIQLYFMPASAALELFAVVVQVNARFFGEALARVGSALAGVQASSA</sequence>
<proteinExistence type="predicted"/>
<organism evidence="1">
    <name type="scientific">Pseudomonas solani</name>
    <dbReference type="NCBI Taxonomy" id="2731552"/>
    <lineage>
        <taxon>Bacteria</taxon>
        <taxon>Pseudomonadati</taxon>
        <taxon>Pseudomonadota</taxon>
        <taxon>Gammaproteobacteria</taxon>
        <taxon>Pseudomonadales</taxon>
        <taxon>Pseudomonadaceae</taxon>
        <taxon>Pseudomonas</taxon>
    </lineage>
</organism>
<evidence type="ECO:0000313" key="1">
    <source>
        <dbReference type="EMBL" id="XBY64830.1"/>
    </source>
</evidence>
<reference evidence="1" key="1">
    <citation type="submission" date="2023-08" db="EMBL/GenBank/DDBJ databases">
        <title>Increased levels of nutrients transform a symbiont into a lethal pathobiont.</title>
        <authorList>
            <person name="Lachnit T."/>
            <person name="Ulrich L."/>
            <person name="Willmer F.M."/>
            <person name="Hasenbein T."/>
            <person name="Steiner L.X."/>
            <person name="Wolters M."/>
            <person name="Herbst E.M."/>
            <person name="Deines P."/>
        </authorList>
    </citation>
    <scope>NUCLEOTIDE SEQUENCE</scope>
    <source>
        <strain evidence="1">T3</strain>
    </source>
</reference>
<accession>A0AAU7Y4H8</accession>